<dbReference type="SUPFAM" id="SSF54523">
    <property type="entry name" value="Pili subunits"/>
    <property type="match status" value="1"/>
</dbReference>
<dbReference type="InterPro" id="IPR027558">
    <property type="entry name" value="Pre_pil_HX9DG_C"/>
</dbReference>
<feature type="transmembrane region" description="Helical" evidence="1">
    <location>
        <begin position="12"/>
        <end position="36"/>
    </location>
</feature>
<dbReference type="EMBL" id="CP042912">
    <property type="protein sequence ID" value="QEG21237.1"/>
    <property type="molecule type" value="Genomic_DNA"/>
</dbReference>
<dbReference type="Gene3D" id="3.30.700.10">
    <property type="entry name" value="Glycoprotein, Type 4 Pilin"/>
    <property type="match status" value="1"/>
</dbReference>
<dbReference type="Pfam" id="PF07596">
    <property type="entry name" value="SBP_bac_10"/>
    <property type="match status" value="1"/>
</dbReference>
<accession>A0A5B9P3S0</accession>
<name>A0A5B9P3S0_9BACT</name>
<dbReference type="STRING" id="980251.GCA_001642875_01848"/>
<feature type="domain" description="DUF1559" evidence="2">
    <location>
        <begin position="37"/>
        <end position="326"/>
    </location>
</feature>
<keyword evidence="1" id="KW-1133">Transmembrane helix</keyword>
<reference evidence="3 4" key="1">
    <citation type="submission" date="2019-08" db="EMBL/GenBank/DDBJ databases">
        <title>Deep-cultivation of Planctomycetes and their phenomic and genomic characterization uncovers novel biology.</title>
        <authorList>
            <person name="Wiegand S."/>
            <person name="Jogler M."/>
            <person name="Boedeker C."/>
            <person name="Pinto D."/>
            <person name="Vollmers J."/>
            <person name="Rivas-Marin E."/>
            <person name="Kohn T."/>
            <person name="Peeters S.H."/>
            <person name="Heuer A."/>
            <person name="Rast P."/>
            <person name="Oberbeckmann S."/>
            <person name="Bunk B."/>
            <person name="Jeske O."/>
            <person name="Meyerdierks A."/>
            <person name="Storesund J.E."/>
            <person name="Kallscheuer N."/>
            <person name="Luecker S."/>
            <person name="Lage O.M."/>
            <person name="Pohl T."/>
            <person name="Merkel B.J."/>
            <person name="Hornburger P."/>
            <person name="Mueller R.-W."/>
            <person name="Bruemmer F."/>
            <person name="Labrenz M."/>
            <person name="Spormann A.M."/>
            <person name="Op den Camp H."/>
            <person name="Overmann J."/>
            <person name="Amann R."/>
            <person name="Jetten M.S.M."/>
            <person name="Mascher T."/>
            <person name="Medema M.H."/>
            <person name="Devos D.P."/>
            <person name="Kaster A.-K."/>
            <person name="Ovreas L."/>
            <person name="Rohde M."/>
            <person name="Galperin M.Y."/>
            <person name="Jogler C."/>
        </authorList>
    </citation>
    <scope>NUCLEOTIDE SEQUENCE [LARGE SCALE GENOMIC DNA]</scope>
    <source>
        <strain evidence="3 4">FC18</strain>
    </source>
</reference>
<dbReference type="InterPro" id="IPR011453">
    <property type="entry name" value="DUF1559"/>
</dbReference>
<proteinExistence type="predicted"/>
<dbReference type="InterPro" id="IPR012902">
    <property type="entry name" value="N_methyl_site"/>
</dbReference>
<evidence type="ECO:0000259" key="2">
    <source>
        <dbReference type="Pfam" id="PF07596"/>
    </source>
</evidence>
<dbReference type="InterPro" id="IPR045584">
    <property type="entry name" value="Pilin-like"/>
</dbReference>
<dbReference type="PROSITE" id="PS00409">
    <property type="entry name" value="PROKAR_NTER_METHYL"/>
    <property type="match status" value="1"/>
</dbReference>
<evidence type="ECO:0000256" key="1">
    <source>
        <dbReference type="SAM" id="Phobius"/>
    </source>
</evidence>
<dbReference type="Pfam" id="PF07963">
    <property type="entry name" value="N_methyl"/>
    <property type="match status" value="1"/>
</dbReference>
<dbReference type="NCBIfam" id="TIGR04294">
    <property type="entry name" value="pre_pil_HX9DG"/>
    <property type="match status" value="1"/>
</dbReference>
<dbReference type="NCBIfam" id="TIGR02532">
    <property type="entry name" value="IV_pilin_GFxxxE"/>
    <property type="match status" value="1"/>
</dbReference>
<keyword evidence="4" id="KW-1185">Reference proteome</keyword>
<evidence type="ECO:0000313" key="3">
    <source>
        <dbReference type="EMBL" id="QEG21237.1"/>
    </source>
</evidence>
<dbReference type="Proteomes" id="UP000322214">
    <property type="component" value="Chromosome"/>
</dbReference>
<evidence type="ECO:0000313" key="4">
    <source>
        <dbReference type="Proteomes" id="UP000322214"/>
    </source>
</evidence>
<keyword evidence="1" id="KW-0812">Transmembrane</keyword>
<keyword evidence="1" id="KW-0472">Membrane</keyword>
<dbReference type="AlphaFoldDB" id="A0A5B9P3S0"/>
<organism evidence="3 4">
    <name type="scientific">Mariniblastus fucicola</name>
    <dbReference type="NCBI Taxonomy" id="980251"/>
    <lineage>
        <taxon>Bacteria</taxon>
        <taxon>Pseudomonadati</taxon>
        <taxon>Planctomycetota</taxon>
        <taxon>Planctomycetia</taxon>
        <taxon>Pirellulales</taxon>
        <taxon>Pirellulaceae</taxon>
        <taxon>Mariniblastus</taxon>
    </lineage>
</organism>
<gene>
    <name evidence="3" type="ORF">MFFC18_10920</name>
</gene>
<dbReference type="RefSeq" id="WP_075081755.1">
    <property type="nucleotide sequence ID" value="NZ_CP042912.1"/>
</dbReference>
<protein>
    <recommendedName>
        <fullName evidence="2">DUF1559 domain-containing protein</fullName>
    </recommendedName>
</protein>
<sequence>MFTRKEFSRRSGFTLVELLVVIAIIGILIGMLLPAVQQVREAARRTECANNLRQVALAAINYESAHMEFPPGFEQEYLGGLTPSENNGYQGHTVFYHILPFIEANNVYSGMDREVPKANRVATTDLFRASSVIPAFLCPSDTLGAESLPYPSTGTPEEYYGGTSYRANGGERPIYATSATNDGMFMATGPDARAASDAPKGIEVGFSQISDGSSNTILFGEFSHLDPNFDSFTDIGYNSGSTIRGWSRWYPAGGDTGLGNIMGGAFAPINYRIPWAAGESGAPGSQSAWYFYQDQRLSSFGSNHPGGANLAYSDGSVHFLSDDTAQNVLRLRCVRNDGEVIPE</sequence>
<dbReference type="KEGG" id="mff:MFFC18_10920"/>
<dbReference type="PANTHER" id="PTHR30093:SF2">
    <property type="entry name" value="TYPE II SECRETION SYSTEM PROTEIN H"/>
    <property type="match status" value="1"/>
</dbReference>
<dbReference type="PANTHER" id="PTHR30093">
    <property type="entry name" value="GENERAL SECRETION PATHWAY PROTEIN G"/>
    <property type="match status" value="1"/>
</dbReference>